<proteinExistence type="predicted"/>
<keyword evidence="2" id="KW-1185">Reference proteome</keyword>
<dbReference type="Proteomes" id="UP000649617">
    <property type="component" value="Unassembled WGS sequence"/>
</dbReference>
<accession>A0A812W0I1</accession>
<dbReference type="EMBL" id="CAJNIZ010043460">
    <property type="protein sequence ID" value="CAE7660751.1"/>
    <property type="molecule type" value="Genomic_DNA"/>
</dbReference>
<dbReference type="OrthoDB" id="411082at2759"/>
<organism evidence="1 2">
    <name type="scientific">Symbiodinium pilosum</name>
    <name type="common">Dinoflagellate</name>
    <dbReference type="NCBI Taxonomy" id="2952"/>
    <lineage>
        <taxon>Eukaryota</taxon>
        <taxon>Sar</taxon>
        <taxon>Alveolata</taxon>
        <taxon>Dinophyceae</taxon>
        <taxon>Suessiales</taxon>
        <taxon>Symbiodiniaceae</taxon>
        <taxon>Symbiodinium</taxon>
    </lineage>
</organism>
<reference evidence="1" key="1">
    <citation type="submission" date="2021-02" db="EMBL/GenBank/DDBJ databases">
        <authorList>
            <person name="Dougan E. K."/>
            <person name="Rhodes N."/>
            <person name="Thang M."/>
            <person name="Chan C."/>
        </authorList>
    </citation>
    <scope>NUCLEOTIDE SEQUENCE</scope>
</reference>
<comment type="caution">
    <text evidence="1">The sequence shown here is derived from an EMBL/GenBank/DDBJ whole genome shotgun (WGS) entry which is preliminary data.</text>
</comment>
<gene>
    <name evidence="1" type="ORF">SPIL2461_LOCUS17915</name>
</gene>
<evidence type="ECO:0000313" key="1">
    <source>
        <dbReference type="EMBL" id="CAE7660751.1"/>
    </source>
</evidence>
<name>A0A812W0I1_SYMPI</name>
<protein>
    <submittedName>
        <fullName evidence="1">Uncharacterized protein</fullName>
    </submittedName>
</protein>
<sequence>MFNMTQREVTSEYPIPILPVHYFSFTQRDAPSNIWWRRFCTDPPKCQRHSMRWSHAHPTWTFWALPWIGKWLRRILRDETLPEAPHMGALRVADIPEDEDMLNVAAWEDKVTKQWCKFDNDRTEFEEMIRWEPGNANKCPSGTGCSNIMADARFYPKGAAKAHFTAHNAKDPVETKRWIDRIHERYKKGLYPPKIIIYQAVETWIVG</sequence>
<evidence type="ECO:0000313" key="2">
    <source>
        <dbReference type="Proteomes" id="UP000649617"/>
    </source>
</evidence>
<dbReference type="AlphaFoldDB" id="A0A812W0I1"/>